<dbReference type="InterPro" id="IPR003033">
    <property type="entry name" value="SCP2_sterol-bd_dom"/>
</dbReference>
<accession>A0ABP9EBP3</accession>
<dbReference type="InterPro" id="IPR002577">
    <property type="entry name" value="HTH_HxlR"/>
</dbReference>
<protein>
    <submittedName>
        <fullName evidence="5">Winged helix-turn-helix transcriptional regulator</fullName>
    </submittedName>
</protein>
<dbReference type="EMBL" id="BAABHQ010000006">
    <property type="protein sequence ID" value="GAA4874855.1"/>
    <property type="molecule type" value="Genomic_DNA"/>
</dbReference>
<dbReference type="InterPro" id="IPR036390">
    <property type="entry name" value="WH_DNA-bd_sf"/>
</dbReference>
<keyword evidence="1" id="KW-0805">Transcription regulation</keyword>
<dbReference type="InterPro" id="IPR036388">
    <property type="entry name" value="WH-like_DNA-bd_sf"/>
</dbReference>
<comment type="caution">
    <text evidence="5">The sequence shown here is derived from an EMBL/GenBank/DDBJ whole genome shotgun (WGS) entry which is preliminary data.</text>
</comment>
<sequence>MAATYGQFCAVASALDVVGDRWTLLLVRELLAGPRRYGELTRDLPGIATNLLAGRLRDLEAAGLVAPVAGAGDGRTRTYRLTAAGEELRPVVEALARFGLARLPDDADGLAFRPQWLVLALEVLLVPEALDADLVVRFDVRAPDTPPVWLRLGPGGVAHVGPDGSPDGASDVVVAGDPPALVAAVRDAGRARELVAEGRLAVTGDPGARRRLAAALGGRQNAAR</sequence>
<proteinExistence type="predicted"/>
<organism evidence="5 6">
    <name type="scientific">Actinomycetospora straminea</name>
    <dbReference type="NCBI Taxonomy" id="663607"/>
    <lineage>
        <taxon>Bacteria</taxon>
        <taxon>Bacillati</taxon>
        <taxon>Actinomycetota</taxon>
        <taxon>Actinomycetes</taxon>
        <taxon>Pseudonocardiales</taxon>
        <taxon>Pseudonocardiaceae</taxon>
        <taxon>Actinomycetospora</taxon>
    </lineage>
</organism>
<keyword evidence="2" id="KW-0238">DNA-binding</keyword>
<dbReference type="SUPFAM" id="SSF55718">
    <property type="entry name" value="SCP-like"/>
    <property type="match status" value="1"/>
</dbReference>
<dbReference type="InterPro" id="IPR036527">
    <property type="entry name" value="SCP2_sterol-bd_dom_sf"/>
</dbReference>
<dbReference type="PANTHER" id="PTHR33204:SF18">
    <property type="entry name" value="TRANSCRIPTIONAL REGULATORY PROTEIN"/>
    <property type="match status" value="1"/>
</dbReference>
<evidence type="ECO:0000313" key="5">
    <source>
        <dbReference type="EMBL" id="GAA4874855.1"/>
    </source>
</evidence>
<dbReference type="Proteomes" id="UP001500457">
    <property type="component" value="Unassembled WGS sequence"/>
</dbReference>
<feature type="domain" description="HTH hxlR-type" evidence="4">
    <location>
        <begin position="9"/>
        <end position="107"/>
    </location>
</feature>
<dbReference type="PANTHER" id="PTHR33204">
    <property type="entry name" value="TRANSCRIPTIONAL REGULATOR, MARR FAMILY"/>
    <property type="match status" value="1"/>
</dbReference>
<keyword evidence="6" id="KW-1185">Reference proteome</keyword>
<dbReference type="Pfam" id="PF02036">
    <property type="entry name" value="SCP2"/>
    <property type="match status" value="1"/>
</dbReference>
<dbReference type="Gene3D" id="1.10.10.10">
    <property type="entry name" value="Winged helix-like DNA-binding domain superfamily/Winged helix DNA-binding domain"/>
    <property type="match status" value="1"/>
</dbReference>
<evidence type="ECO:0000256" key="2">
    <source>
        <dbReference type="ARBA" id="ARBA00023125"/>
    </source>
</evidence>
<dbReference type="SUPFAM" id="SSF46785">
    <property type="entry name" value="Winged helix' DNA-binding domain"/>
    <property type="match status" value="1"/>
</dbReference>
<name>A0ABP9EBP3_9PSEU</name>
<evidence type="ECO:0000259" key="4">
    <source>
        <dbReference type="PROSITE" id="PS51118"/>
    </source>
</evidence>
<evidence type="ECO:0000256" key="3">
    <source>
        <dbReference type="ARBA" id="ARBA00023163"/>
    </source>
</evidence>
<dbReference type="Pfam" id="PF01638">
    <property type="entry name" value="HxlR"/>
    <property type="match status" value="1"/>
</dbReference>
<evidence type="ECO:0000256" key="1">
    <source>
        <dbReference type="ARBA" id="ARBA00023015"/>
    </source>
</evidence>
<gene>
    <name evidence="5" type="ORF">GCM10023203_26090</name>
</gene>
<keyword evidence="3" id="KW-0804">Transcription</keyword>
<dbReference type="InterPro" id="IPR011991">
    <property type="entry name" value="ArsR-like_HTH"/>
</dbReference>
<reference evidence="6" key="1">
    <citation type="journal article" date="2019" name="Int. J. Syst. Evol. Microbiol.">
        <title>The Global Catalogue of Microorganisms (GCM) 10K type strain sequencing project: providing services to taxonomists for standard genome sequencing and annotation.</title>
        <authorList>
            <consortium name="The Broad Institute Genomics Platform"/>
            <consortium name="The Broad Institute Genome Sequencing Center for Infectious Disease"/>
            <person name="Wu L."/>
            <person name="Ma J."/>
        </authorList>
    </citation>
    <scope>NUCLEOTIDE SEQUENCE [LARGE SCALE GENOMIC DNA]</scope>
    <source>
        <strain evidence="6">JCM 17983</strain>
    </source>
</reference>
<evidence type="ECO:0000313" key="6">
    <source>
        <dbReference type="Proteomes" id="UP001500457"/>
    </source>
</evidence>
<dbReference type="RefSeq" id="WP_274233014.1">
    <property type="nucleotide sequence ID" value="NZ_BAABHQ010000006.1"/>
</dbReference>
<dbReference type="CDD" id="cd00090">
    <property type="entry name" value="HTH_ARSR"/>
    <property type="match status" value="1"/>
</dbReference>
<dbReference type="PROSITE" id="PS51118">
    <property type="entry name" value="HTH_HXLR"/>
    <property type="match status" value="1"/>
</dbReference>